<dbReference type="Proteomes" id="UP001595836">
    <property type="component" value="Unassembled WGS sequence"/>
</dbReference>
<evidence type="ECO:0000256" key="1">
    <source>
        <dbReference type="SAM" id="MobiDB-lite"/>
    </source>
</evidence>
<dbReference type="Gene3D" id="3.40.50.1820">
    <property type="entry name" value="alpha/beta hydrolase"/>
    <property type="match status" value="1"/>
</dbReference>
<dbReference type="InterPro" id="IPR000073">
    <property type="entry name" value="AB_hydrolase_1"/>
</dbReference>
<organism evidence="3 4">
    <name type="scientific">Dietzia aurantiaca</name>
    <dbReference type="NCBI Taxonomy" id="983873"/>
    <lineage>
        <taxon>Bacteria</taxon>
        <taxon>Bacillati</taxon>
        <taxon>Actinomycetota</taxon>
        <taxon>Actinomycetes</taxon>
        <taxon>Mycobacteriales</taxon>
        <taxon>Dietziaceae</taxon>
        <taxon>Dietzia</taxon>
    </lineage>
</organism>
<keyword evidence="3" id="KW-0378">Hydrolase</keyword>
<dbReference type="Pfam" id="PF00561">
    <property type="entry name" value="Abhydrolase_1"/>
    <property type="match status" value="1"/>
</dbReference>
<dbReference type="SUPFAM" id="SSF53474">
    <property type="entry name" value="alpha/beta-Hydrolases"/>
    <property type="match status" value="1"/>
</dbReference>
<reference evidence="4" key="1">
    <citation type="journal article" date="2019" name="Int. J. Syst. Evol. Microbiol.">
        <title>The Global Catalogue of Microorganisms (GCM) 10K type strain sequencing project: providing services to taxonomists for standard genome sequencing and annotation.</title>
        <authorList>
            <consortium name="The Broad Institute Genomics Platform"/>
            <consortium name="The Broad Institute Genome Sequencing Center for Infectious Disease"/>
            <person name="Wu L."/>
            <person name="Ma J."/>
        </authorList>
    </citation>
    <scope>NUCLEOTIDE SEQUENCE [LARGE SCALE GENOMIC DNA]</scope>
    <source>
        <strain evidence="4">JCM 11882</strain>
    </source>
</reference>
<sequence length="273" mass="28481">MSSATAPDDTTKERTPGKGTGAVNGRRRRRIEAVIATVSAVLMGGATASPAAADPTEGPLPVPFSIQAGVLAALDPLTPPPGANNWECTPSPERPRPVVLVNPTFTIQALAWQAGAPLLSNAGYCVFTFNHGNVTPDPRFPAQAVGDIPEAAHTLADMVDRVLAATGAREVDLVGHSQGGGLLPDYYLTQLGGAEKVHTKVGISPSTGTTLSTFAWFRSLIPVIGPHVYGSIEDTTPALIQQVYDSEIARQVYPEGASGVPGVEMYAVISEYD</sequence>
<feature type="region of interest" description="Disordered" evidence="1">
    <location>
        <begin position="1"/>
        <end position="28"/>
    </location>
</feature>
<evidence type="ECO:0000313" key="3">
    <source>
        <dbReference type="EMBL" id="MFC4755204.1"/>
    </source>
</evidence>
<dbReference type="EMBL" id="JBHSHP010000023">
    <property type="protein sequence ID" value="MFC4755204.1"/>
    <property type="molecule type" value="Genomic_DNA"/>
</dbReference>
<keyword evidence="4" id="KW-1185">Reference proteome</keyword>
<accession>A0ABV9PSG4</accession>
<feature type="domain" description="AB hydrolase-1" evidence="2">
    <location>
        <begin position="97"/>
        <end position="205"/>
    </location>
</feature>
<dbReference type="InterPro" id="IPR029058">
    <property type="entry name" value="AB_hydrolase_fold"/>
</dbReference>
<evidence type="ECO:0000313" key="4">
    <source>
        <dbReference type="Proteomes" id="UP001595836"/>
    </source>
</evidence>
<dbReference type="RefSeq" id="WP_344989372.1">
    <property type="nucleotide sequence ID" value="NZ_BAABCD010000008.1"/>
</dbReference>
<dbReference type="GO" id="GO:0016787">
    <property type="term" value="F:hydrolase activity"/>
    <property type="evidence" value="ECO:0007669"/>
    <property type="project" value="UniProtKB-KW"/>
</dbReference>
<gene>
    <name evidence="3" type="ORF">ACFO7U_10475</name>
</gene>
<proteinExistence type="predicted"/>
<protein>
    <submittedName>
        <fullName evidence="3">Alpha/beta fold hydrolase</fullName>
    </submittedName>
</protein>
<name>A0ABV9PSG4_9ACTN</name>
<evidence type="ECO:0000259" key="2">
    <source>
        <dbReference type="Pfam" id="PF00561"/>
    </source>
</evidence>
<comment type="caution">
    <text evidence="3">The sequence shown here is derived from an EMBL/GenBank/DDBJ whole genome shotgun (WGS) entry which is preliminary data.</text>
</comment>